<feature type="compositionally biased region" description="Basic and acidic residues" evidence="1">
    <location>
        <begin position="54"/>
        <end position="70"/>
    </location>
</feature>
<reference evidence="2 3" key="1">
    <citation type="submission" date="2020-12" db="EMBL/GenBank/DDBJ databases">
        <title>Metabolic potential, ecology and presence of endohyphal bacteria is reflected in genomic diversity of Mucoromycotina.</title>
        <authorList>
            <person name="Muszewska A."/>
            <person name="Okrasinska A."/>
            <person name="Steczkiewicz K."/>
            <person name="Drgas O."/>
            <person name="Orlowska M."/>
            <person name="Perlinska-Lenart U."/>
            <person name="Aleksandrzak-Piekarczyk T."/>
            <person name="Szatraj K."/>
            <person name="Zielenkiewicz U."/>
            <person name="Pilsyk S."/>
            <person name="Malc E."/>
            <person name="Mieczkowski P."/>
            <person name="Kruszewska J.S."/>
            <person name="Biernat P."/>
            <person name="Pawlowska J."/>
        </authorList>
    </citation>
    <scope>NUCLEOTIDE SEQUENCE [LARGE SCALE GENOMIC DNA]</scope>
    <source>
        <strain evidence="2 3">CBS 142.35</strain>
    </source>
</reference>
<feature type="compositionally biased region" description="Low complexity" evidence="1">
    <location>
        <begin position="8"/>
        <end position="18"/>
    </location>
</feature>
<evidence type="ECO:0000313" key="3">
    <source>
        <dbReference type="Proteomes" id="UP000646827"/>
    </source>
</evidence>
<dbReference type="EMBL" id="JAEPRB010000232">
    <property type="protein sequence ID" value="KAG2218402.1"/>
    <property type="molecule type" value="Genomic_DNA"/>
</dbReference>
<gene>
    <name evidence="2" type="ORF">INT45_011590</name>
</gene>
<feature type="compositionally biased region" description="Polar residues" evidence="1">
    <location>
        <begin position="37"/>
        <end position="52"/>
    </location>
</feature>
<dbReference type="AlphaFoldDB" id="A0A8H7RW87"/>
<dbReference type="OrthoDB" id="2262261at2759"/>
<protein>
    <submittedName>
        <fullName evidence="2">Uncharacterized protein</fullName>
    </submittedName>
</protein>
<accession>A0A8H7RW87</accession>
<organism evidence="2 3">
    <name type="scientific">Circinella minor</name>
    <dbReference type="NCBI Taxonomy" id="1195481"/>
    <lineage>
        <taxon>Eukaryota</taxon>
        <taxon>Fungi</taxon>
        <taxon>Fungi incertae sedis</taxon>
        <taxon>Mucoromycota</taxon>
        <taxon>Mucoromycotina</taxon>
        <taxon>Mucoromycetes</taxon>
        <taxon>Mucorales</taxon>
        <taxon>Lichtheimiaceae</taxon>
        <taxon>Circinella</taxon>
    </lineage>
</organism>
<comment type="caution">
    <text evidence="2">The sequence shown here is derived from an EMBL/GenBank/DDBJ whole genome shotgun (WGS) entry which is preliminary data.</text>
</comment>
<evidence type="ECO:0000256" key="1">
    <source>
        <dbReference type="SAM" id="MobiDB-lite"/>
    </source>
</evidence>
<proteinExistence type="predicted"/>
<feature type="region of interest" description="Disordered" evidence="1">
    <location>
        <begin position="1"/>
        <end position="80"/>
    </location>
</feature>
<keyword evidence="3" id="KW-1185">Reference proteome</keyword>
<sequence>MSTVIITQRQQEAAQQKQSNGSGGYRSFLNKPARLFQRSNKTAPLIDMNNNNDDVEKQQVKPIEVSDSKNKKSNKRNKNKLSLALIETGKNDIFKLSTINDSGFFLPPSPCEDSKRDHWLDIDQDELAFRMPSPDRLTTHSSEKHCFYTPSATIM</sequence>
<evidence type="ECO:0000313" key="2">
    <source>
        <dbReference type="EMBL" id="KAG2218402.1"/>
    </source>
</evidence>
<name>A0A8H7RW87_9FUNG</name>
<dbReference type="Proteomes" id="UP000646827">
    <property type="component" value="Unassembled WGS sequence"/>
</dbReference>